<dbReference type="RefSeq" id="WP_090474919.1">
    <property type="nucleotide sequence ID" value="NZ_LT629710.1"/>
</dbReference>
<proteinExistence type="predicted"/>
<keyword evidence="2" id="KW-1185">Reference proteome</keyword>
<gene>
    <name evidence="1" type="ORF">SAMN04515671_1087</name>
</gene>
<reference evidence="1 2" key="1">
    <citation type="submission" date="2016-10" db="EMBL/GenBank/DDBJ databases">
        <authorList>
            <person name="de Groot N.N."/>
        </authorList>
    </citation>
    <scope>NUCLEOTIDE SEQUENCE [LARGE SCALE GENOMIC DNA]</scope>
    <source>
        <strain evidence="2">P4-7,KCTC 19426,CECT 7604</strain>
    </source>
</reference>
<protein>
    <submittedName>
        <fullName evidence="1">Uncharacterized protein</fullName>
    </submittedName>
</protein>
<sequence>MATKTLTRSTLGDEARATVAAAATVVDQLNAAAQPYIDAHQALLQRIADGDDTVKADEIIVAEAARNRSVRDLPAARIALAEAEGAVADADQADELANLEAEAREYARTRPDKHLSQLRANITAAQEALLQAEQAHVSKAIDIGRRLKAAGFPVRLDRDRDAEPGVGWIGQPIGPFDEVHGFTVDDVSLATYGGHA</sequence>
<name>A0A1H0JXF7_9ACTN</name>
<organism evidence="1 2">
    <name type="scientific">Nakamurella panacisegetis</name>
    <dbReference type="NCBI Taxonomy" id="1090615"/>
    <lineage>
        <taxon>Bacteria</taxon>
        <taxon>Bacillati</taxon>
        <taxon>Actinomycetota</taxon>
        <taxon>Actinomycetes</taxon>
        <taxon>Nakamurellales</taxon>
        <taxon>Nakamurellaceae</taxon>
        <taxon>Nakamurella</taxon>
    </lineage>
</organism>
<dbReference type="STRING" id="1090615.SAMN04515671_1087"/>
<evidence type="ECO:0000313" key="2">
    <source>
        <dbReference type="Proteomes" id="UP000198741"/>
    </source>
</evidence>
<dbReference type="Proteomes" id="UP000198741">
    <property type="component" value="Chromosome I"/>
</dbReference>
<dbReference type="AlphaFoldDB" id="A0A1H0JXF7"/>
<accession>A0A1H0JXF7</accession>
<evidence type="ECO:0000313" key="1">
    <source>
        <dbReference type="EMBL" id="SDO48435.1"/>
    </source>
</evidence>
<dbReference type="EMBL" id="LT629710">
    <property type="protein sequence ID" value="SDO48435.1"/>
    <property type="molecule type" value="Genomic_DNA"/>
</dbReference>